<reference evidence="1" key="1">
    <citation type="submission" date="2022-09" db="EMBL/GenBank/DDBJ databases">
        <title>Aureispira anguillicida sp. nov., isolated from Leptocephalus of Japanese eel Anguilla japonica.</title>
        <authorList>
            <person name="Yuasa K."/>
            <person name="Mekata T."/>
            <person name="Ikunari K."/>
        </authorList>
    </citation>
    <scope>NUCLEOTIDE SEQUENCE</scope>
    <source>
        <strain evidence="1">EL160426</strain>
    </source>
</reference>
<evidence type="ECO:0000313" key="2">
    <source>
        <dbReference type="Proteomes" id="UP001060919"/>
    </source>
</evidence>
<name>A0A916DS24_9BACT</name>
<dbReference type="KEGG" id="aup:AsAng_0012490"/>
<dbReference type="EMBL" id="AP026867">
    <property type="protein sequence ID" value="BDS10541.1"/>
    <property type="molecule type" value="Genomic_DNA"/>
</dbReference>
<gene>
    <name evidence="1" type="ORF">AsAng_0012490</name>
</gene>
<evidence type="ECO:0000313" key="1">
    <source>
        <dbReference type="EMBL" id="BDS10541.1"/>
    </source>
</evidence>
<proteinExistence type="predicted"/>
<protein>
    <submittedName>
        <fullName evidence="1">Uncharacterized protein</fullName>
    </submittedName>
</protein>
<organism evidence="1 2">
    <name type="scientific">Aureispira anguillae</name>
    <dbReference type="NCBI Taxonomy" id="2864201"/>
    <lineage>
        <taxon>Bacteria</taxon>
        <taxon>Pseudomonadati</taxon>
        <taxon>Bacteroidota</taxon>
        <taxon>Saprospiria</taxon>
        <taxon>Saprospirales</taxon>
        <taxon>Saprospiraceae</taxon>
        <taxon>Aureispira</taxon>
    </lineage>
</organism>
<accession>A0A916DS24</accession>
<dbReference type="Proteomes" id="UP001060919">
    <property type="component" value="Chromosome"/>
</dbReference>
<keyword evidence="2" id="KW-1185">Reference proteome</keyword>
<dbReference type="AlphaFoldDB" id="A0A916DS24"/>
<sequence>MSRCLSSKVDFYTARRVVNGLDQAQRIEGYANLIAHAIA</sequence>